<dbReference type="PRINTS" id="PR00035">
    <property type="entry name" value="HTHGNTR"/>
</dbReference>
<feature type="domain" description="HTH gntR-type" evidence="5">
    <location>
        <begin position="7"/>
        <end position="75"/>
    </location>
</feature>
<dbReference type="InterPro" id="IPR012770">
    <property type="entry name" value="TreR"/>
</dbReference>
<comment type="caution">
    <text evidence="6">The sequence shown here is derived from an EMBL/GenBank/DDBJ whole genome shotgun (WGS) entry which is preliminary data.</text>
</comment>
<dbReference type="Pfam" id="PF07702">
    <property type="entry name" value="UTRA"/>
    <property type="match status" value="1"/>
</dbReference>
<dbReference type="Proteomes" id="UP000182762">
    <property type="component" value="Unassembled WGS sequence"/>
</dbReference>
<keyword evidence="7" id="KW-1185">Reference proteome</keyword>
<evidence type="ECO:0000256" key="2">
    <source>
        <dbReference type="ARBA" id="ARBA00023125"/>
    </source>
</evidence>
<dbReference type="CDD" id="cd07377">
    <property type="entry name" value="WHTH_GntR"/>
    <property type="match status" value="1"/>
</dbReference>
<proteinExistence type="predicted"/>
<evidence type="ECO:0000256" key="4">
    <source>
        <dbReference type="NCBIfam" id="TIGR02404"/>
    </source>
</evidence>
<dbReference type="InterPro" id="IPR000524">
    <property type="entry name" value="Tscrpt_reg_HTH_GntR"/>
</dbReference>
<evidence type="ECO:0000256" key="3">
    <source>
        <dbReference type="ARBA" id="ARBA00023163"/>
    </source>
</evidence>
<dbReference type="PROSITE" id="PS50949">
    <property type="entry name" value="HTH_GNTR"/>
    <property type="match status" value="1"/>
</dbReference>
<dbReference type="InterPro" id="IPR036390">
    <property type="entry name" value="WH_DNA-bd_sf"/>
</dbReference>
<dbReference type="InterPro" id="IPR050679">
    <property type="entry name" value="Bact_HTH_transcr_reg"/>
</dbReference>
<dbReference type="Gene3D" id="3.40.1410.10">
    <property type="entry name" value="Chorismate lyase-like"/>
    <property type="match status" value="1"/>
</dbReference>
<dbReference type="SUPFAM" id="SSF64288">
    <property type="entry name" value="Chorismate lyase-like"/>
    <property type="match status" value="1"/>
</dbReference>
<evidence type="ECO:0000256" key="1">
    <source>
        <dbReference type="ARBA" id="ARBA00023015"/>
    </source>
</evidence>
<keyword evidence="2" id="KW-0238">DNA-binding</keyword>
<dbReference type="NCBIfam" id="TIGR02404">
    <property type="entry name" value="trehalos_R_Bsub"/>
    <property type="match status" value="1"/>
</dbReference>
<name>A0A1I6AXR9_9BACI</name>
<protein>
    <recommendedName>
        <fullName evidence="4">Trehalose operon repressor</fullName>
    </recommendedName>
</protein>
<keyword evidence="3" id="KW-0804">Transcription</keyword>
<dbReference type="SMART" id="SM00866">
    <property type="entry name" value="UTRA"/>
    <property type="match status" value="1"/>
</dbReference>
<dbReference type="EMBL" id="FOXX01000007">
    <property type="protein sequence ID" value="SFQ73307.1"/>
    <property type="molecule type" value="Genomic_DNA"/>
</dbReference>
<dbReference type="PANTHER" id="PTHR44846">
    <property type="entry name" value="MANNOSYL-D-GLYCERATE TRANSPORT/METABOLISM SYSTEM REPRESSOR MNGR-RELATED"/>
    <property type="match status" value="1"/>
</dbReference>
<evidence type="ECO:0000313" key="6">
    <source>
        <dbReference type="EMBL" id="SFQ73307.1"/>
    </source>
</evidence>
<dbReference type="InterPro" id="IPR011663">
    <property type="entry name" value="UTRA"/>
</dbReference>
<dbReference type="InterPro" id="IPR036388">
    <property type="entry name" value="WH-like_DNA-bd_sf"/>
</dbReference>
<dbReference type="Pfam" id="PF00392">
    <property type="entry name" value="GntR"/>
    <property type="match status" value="1"/>
</dbReference>
<keyword evidence="1" id="KW-0805">Transcription regulation</keyword>
<dbReference type="Gene3D" id="1.10.10.10">
    <property type="entry name" value="Winged helix-like DNA-binding domain superfamily/Winged helix DNA-binding domain"/>
    <property type="match status" value="1"/>
</dbReference>
<organism evidence="6 7">
    <name type="scientific">Priestia endophytica DSM 13796</name>
    <dbReference type="NCBI Taxonomy" id="1121089"/>
    <lineage>
        <taxon>Bacteria</taxon>
        <taxon>Bacillati</taxon>
        <taxon>Bacillota</taxon>
        <taxon>Bacilli</taxon>
        <taxon>Bacillales</taxon>
        <taxon>Bacillaceae</taxon>
        <taxon>Priestia</taxon>
    </lineage>
</organism>
<dbReference type="InterPro" id="IPR028978">
    <property type="entry name" value="Chorismate_lyase_/UTRA_dom_sf"/>
</dbReference>
<accession>A0A1I6AXR9</accession>
<reference evidence="6 7" key="1">
    <citation type="submission" date="2016-10" db="EMBL/GenBank/DDBJ databases">
        <authorList>
            <person name="Varghese N."/>
            <person name="Submissions S."/>
        </authorList>
    </citation>
    <scope>NUCLEOTIDE SEQUENCE [LARGE SCALE GENOMIC DNA]</scope>
    <source>
        <strain evidence="6 7">DSM 13796</strain>
    </source>
</reference>
<evidence type="ECO:0000313" key="7">
    <source>
        <dbReference type="Proteomes" id="UP000182762"/>
    </source>
</evidence>
<dbReference type="PANTHER" id="PTHR44846:SF12">
    <property type="entry name" value="HTH-TYPE TRANSCRIPTIONAL REGULATOR TRER"/>
    <property type="match status" value="1"/>
</dbReference>
<evidence type="ECO:0000259" key="5">
    <source>
        <dbReference type="PROSITE" id="PS50949"/>
    </source>
</evidence>
<dbReference type="SUPFAM" id="SSF46785">
    <property type="entry name" value="Winged helix' DNA-binding domain"/>
    <property type="match status" value="1"/>
</dbReference>
<dbReference type="SMART" id="SM00345">
    <property type="entry name" value="HTH_GNTR"/>
    <property type="match status" value="1"/>
</dbReference>
<sequence>MVMKMKENKYMSIYQNIVKDVKRGEYKPGDKLPSEHELAEHYETSRETIRKSLNLLAQNGYIQKIRGKGSIVLDMTQFNLPISGLVSFKELSKEMSNPPKTKVNELTEMEGNAFLEKVLELSPGEKVWQVVRSRNFDGENVILDKDYFKKSIVEQLTVEICKNSIYEYLEKDLGLIISFAKKEFVVEKCTEEDYAYLDLKGYDHVVVVRNYVYLEDATLFQYTESRHRLDKFQFVDFARREK</sequence>
<gene>
    <name evidence="6" type="ORF">SAMN02745910_03108</name>
</gene>